<comment type="subcellular location">
    <subcellularLocation>
        <location evidence="3">Peroxisome</location>
    </subcellularLocation>
</comment>
<keyword evidence="7 12" id="KW-0274">FAD</keyword>
<accession>A0A0D2DLN6</accession>
<dbReference type="AlphaFoldDB" id="A0A0D2DLN6"/>
<name>A0A0D2DLN6_9EURO</name>
<comment type="cofactor">
    <cofactor evidence="2">
        <name>FAD</name>
        <dbReference type="ChEBI" id="CHEBI:57692"/>
    </cofactor>
</comment>
<dbReference type="FunFam" id="2.40.110.10:FF:000003">
    <property type="entry name" value="Acyl-coenzyme A oxidase"/>
    <property type="match status" value="1"/>
</dbReference>
<dbReference type="Pfam" id="PF14749">
    <property type="entry name" value="Acyl-CoA_ox_N"/>
    <property type="match status" value="1"/>
</dbReference>
<protein>
    <recommendedName>
        <fullName evidence="12">Acyl-coenzyme A oxidase</fullName>
    </recommendedName>
</protein>
<proteinExistence type="inferred from homology"/>
<dbReference type="GO" id="GO:0005504">
    <property type="term" value="F:fatty acid binding"/>
    <property type="evidence" value="ECO:0007669"/>
    <property type="project" value="TreeGrafter"/>
</dbReference>
<evidence type="ECO:0000256" key="11">
    <source>
        <dbReference type="ARBA" id="ARBA00023140"/>
    </source>
</evidence>
<keyword evidence="19" id="KW-1185">Reference proteome</keyword>
<dbReference type="InterPro" id="IPR055060">
    <property type="entry name" value="ACOX_C_alpha1"/>
</dbReference>
<feature type="domain" description="Acyl-CoA oxidase C-terminal" evidence="15">
    <location>
        <begin position="501"/>
        <end position="675"/>
    </location>
</feature>
<keyword evidence="9" id="KW-0560">Oxidoreductase</keyword>
<gene>
    <name evidence="18" type="ORF">Z517_08394</name>
</gene>
<sequence>MADFTQRLKPADPQCTQILADERARSSIDTEQLARHLLTDEFLERQKRILRVLAREPVFSKQNQLNLGHPERYQLGLARAKTVTRLATKHGWDEQDYNMASYLIDEMGPYALQLLLFKTSIREQGSDAQKEHWLPKVDNWEIIGAYCQTELGHGSNVKGLECVATWDPRTREFEIHSPTLTASKWWCGSLGRTANHAVVVAQLHAPDPKTNLYKSYGPHQFIVQVRDMKTFEPLPKITIGDIGPKYGYAAMDNGYMLFDHLRVPSSALLSRYARFNAELGIPNTASEKPAMVYGSLTYVRAQIVMHARLVLARACTVAVRYLSIRHQFPDRDAKGDAPEQAVLNYPTVQIRILPLLATVFALHYTGAAMESLYWQTRASIEQKGDFSRLGEMHASSSGLKSLCTTLVADGIETCRRAMGGHGFGGDSGMVALNNEYLSKPTVEGDNWMITQQTATYLIKRMSEAIKYPGTPAQEPIDVQFKEFLRARDVVPVTFDIFECDEDLVKAFQHRAAYLSYQLYQARVVECRPWTSLMISLHRASKAHSESLLVSNFYNAVTAASSTSSSPDGALDRDTASLLGVLFRLFALFTLDASALEFLTSNAAQVSQLRHTTRRIEALMVQVRPHAVRLVDAWSIPDYLLASSLGRYDGDVYNDLFRRAHVVNPLNRTTFNPDWTTDEIIKGEGPEAARRRIRHLALGEADERTVGETRARL</sequence>
<dbReference type="GO" id="GO:0071949">
    <property type="term" value="F:FAD binding"/>
    <property type="evidence" value="ECO:0007669"/>
    <property type="project" value="InterPro"/>
</dbReference>
<comment type="similarity">
    <text evidence="5 12">Belongs to the acyl-CoA oxidase family.</text>
</comment>
<dbReference type="UniPathway" id="UPA00661"/>
<evidence type="ECO:0000256" key="4">
    <source>
        <dbReference type="ARBA" id="ARBA00004846"/>
    </source>
</evidence>
<dbReference type="GO" id="GO:0003997">
    <property type="term" value="F:acyl-CoA oxidase activity"/>
    <property type="evidence" value="ECO:0007669"/>
    <property type="project" value="UniProtKB-EC"/>
</dbReference>
<evidence type="ECO:0000256" key="3">
    <source>
        <dbReference type="ARBA" id="ARBA00004275"/>
    </source>
</evidence>
<dbReference type="FunFam" id="1.20.140.10:FF:000015">
    <property type="entry name" value="Acyl-coenzyme A oxidase"/>
    <property type="match status" value="1"/>
</dbReference>
<dbReference type="InterPro" id="IPR029320">
    <property type="entry name" value="Acyl-CoA_ox_N"/>
</dbReference>
<feature type="binding site" evidence="14">
    <location>
        <position position="149"/>
    </location>
    <ligand>
        <name>FAD</name>
        <dbReference type="ChEBI" id="CHEBI:57692"/>
    </ligand>
</feature>
<feature type="domain" description="Acyl-CoA oxidase C-alpha1" evidence="17">
    <location>
        <begin position="293"/>
        <end position="458"/>
    </location>
</feature>
<organism evidence="18 19">
    <name type="scientific">Fonsecaea pedrosoi CBS 271.37</name>
    <dbReference type="NCBI Taxonomy" id="1442368"/>
    <lineage>
        <taxon>Eukaryota</taxon>
        <taxon>Fungi</taxon>
        <taxon>Dikarya</taxon>
        <taxon>Ascomycota</taxon>
        <taxon>Pezizomycotina</taxon>
        <taxon>Eurotiomycetes</taxon>
        <taxon>Chaetothyriomycetidae</taxon>
        <taxon>Chaetothyriales</taxon>
        <taxon>Herpotrichiellaceae</taxon>
        <taxon>Fonsecaea</taxon>
    </lineage>
</organism>
<dbReference type="PANTHER" id="PTHR10909">
    <property type="entry name" value="ELECTRON TRANSPORT OXIDOREDUCTASE"/>
    <property type="match status" value="1"/>
</dbReference>
<dbReference type="InterPro" id="IPR009100">
    <property type="entry name" value="AcylCoA_DH/oxidase_NM_dom_sf"/>
</dbReference>
<dbReference type="SUPFAM" id="SSF56645">
    <property type="entry name" value="Acyl-CoA dehydrogenase NM domain-like"/>
    <property type="match status" value="1"/>
</dbReference>
<evidence type="ECO:0000259" key="16">
    <source>
        <dbReference type="Pfam" id="PF14749"/>
    </source>
</evidence>
<reference evidence="18 19" key="1">
    <citation type="submission" date="2015-01" db="EMBL/GenBank/DDBJ databases">
        <title>The Genome Sequence of Fonsecaea pedrosoi CBS 271.37.</title>
        <authorList>
            <consortium name="The Broad Institute Genomics Platform"/>
            <person name="Cuomo C."/>
            <person name="de Hoog S."/>
            <person name="Gorbushina A."/>
            <person name="Stielow B."/>
            <person name="Teixiera M."/>
            <person name="Abouelleil A."/>
            <person name="Chapman S.B."/>
            <person name="Priest M."/>
            <person name="Young S.K."/>
            <person name="Wortman J."/>
            <person name="Nusbaum C."/>
            <person name="Birren B."/>
        </authorList>
    </citation>
    <scope>NUCLEOTIDE SEQUENCE [LARGE SCALE GENOMIC DNA]</scope>
    <source>
        <strain evidence="18 19">CBS 271.37</strain>
    </source>
</reference>
<evidence type="ECO:0000256" key="1">
    <source>
        <dbReference type="ARBA" id="ARBA00001201"/>
    </source>
</evidence>
<evidence type="ECO:0000313" key="19">
    <source>
        <dbReference type="Proteomes" id="UP000053029"/>
    </source>
</evidence>
<evidence type="ECO:0000313" key="18">
    <source>
        <dbReference type="EMBL" id="KIW78556.1"/>
    </source>
</evidence>
<dbReference type="SUPFAM" id="SSF47203">
    <property type="entry name" value="Acyl-CoA dehydrogenase C-terminal domain-like"/>
    <property type="match status" value="2"/>
</dbReference>
<evidence type="ECO:0000256" key="7">
    <source>
        <dbReference type="ARBA" id="ARBA00022827"/>
    </source>
</evidence>
<comment type="pathway">
    <text evidence="4">Lipid metabolism; peroxisomal fatty acid beta-oxidation.</text>
</comment>
<feature type="binding site" evidence="14">
    <location>
        <position position="188"/>
    </location>
    <ligand>
        <name>FAD</name>
        <dbReference type="ChEBI" id="CHEBI:57692"/>
    </ligand>
</feature>
<keyword evidence="6 12" id="KW-0285">Flavoprotein</keyword>
<feature type="active site" description="Proton acceptor" evidence="13">
    <location>
        <position position="443"/>
    </location>
</feature>
<dbReference type="Gene3D" id="1.20.140.10">
    <property type="entry name" value="Butyryl-CoA Dehydrogenase, subunit A, domain 3"/>
    <property type="match status" value="2"/>
</dbReference>
<dbReference type="GeneID" id="25307884"/>
<evidence type="ECO:0000256" key="8">
    <source>
        <dbReference type="ARBA" id="ARBA00022832"/>
    </source>
</evidence>
<evidence type="ECO:0000256" key="10">
    <source>
        <dbReference type="ARBA" id="ARBA00023098"/>
    </source>
</evidence>
<dbReference type="Pfam" id="PF22924">
    <property type="entry name" value="ACOX_C_alpha1"/>
    <property type="match status" value="1"/>
</dbReference>
<evidence type="ECO:0000256" key="5">
    <source>
        <dbReference type="ARBA" id="ARBA00006288"/>
    </source>
</evidence>
<evidence type="ECO:0000256" key="9">
    <source>
        <dbReference type="ARBA" id="ARBA00023002"/>
    </source>
</evidence>
<dbReference type="FunFam" id="1.20.140.10:FF:000013">
    <property type="entry name" value="Acyl-coenzyme A oxidase"/>
    <property type="match status" value="1"/>
</dbReference>
<keyword evidence="10" id="KW-0443">Lipid metabolism</keyword>
<dbReference type="RefSeq" id="XP_013282364.1">
    <property type="nucleotide sequence ID" value="XM_013426910.1"/>
</dbReference>
<dbReference type="GO" id="GO:0033540">
    <property type="term" value="P:fatty acid beta-oxidation using acyl-CoA oxidase"/>
    <property type="evidence" value="ECO:0007669"/>
    <property type="project" value="UniProtKB-UniPathway"/>
</dbReference>
<dbReference type="InterPro" id="IPR002655">
    <property type="entry name" value="Acyl-CoA_oxidase_C"/>
</dbReference>
<dbReference type="EMBL" id="KN846973">
    <property type="protein sequence ID" value="KIW78556.1"/>
    <property type="molecule type" value="Genomic_DNA"/>
</dbReference>
<evidence type="ECO:0000259" key="15">
    <source>
        <dbReference type="Pfam" id="PF01756"/>
    </source>
</evidence>
<dbReference type="PIRSF" id="PIRSF000168">
    <property type="entry name" value="Acyl-CoA_oxidase"/>
    <property type="match status" value="1"/>
</dbReference>
<dbReference type="GO" id="GO:0055088">
    <property type="term" value="P:lipid homeostasis"/>
    <property type="evidence" value="ECO:0007669"/>
    <property type="project" value="TreeGrafter"/>
</dbReference>
<dbReference type="VEuPathDB" id="FungiDB:Z517_08394"/>
<dbReference type="GO" id="GO:0005777">
    <property type="term" value="C:peroxisome"/>
    <property type="evidence" value="ECO:0007669"/>
    <property type="project" value="UniProtKB-SubCell"/>
</dbReference>
<comment type="catalytic activity">
    <reaction evidence="1">
        <text>a 2,3-saturated acyl-CoA + O2 = a (2E)-enoyl-CoA + H2O2</text>
        <dbReference type="Rhea" id="RHEA:38959"/>
        <dbReference type="ChEBI" id="CHEBI:15379"/>
        <dbReference type="ChEBI" id="CHEBI:16240"/>
        <dbReference type="ChEBI" id="CHEBI:58856"/>
        <dbReference type="ChEBI" id="CHEBI:65111"/>
        <dbReference type="EC" id="1.3.3.6"/>
    </reaction>
</comment>
<evidence type="ECO:0000256" key="14">
    <source>
        <dbReference type="PIRSR" id="PIRSR000168-2"/>
    </source>
</evidence>
<dbReference type="InterPro" id="IPR046373">
    <property type="entry name" value="Acyl-CoA_Oxase/DH_mid-dom_sf"/>
</dbReference>
<evidence type="ECO:0000256" key="6">
    <source>
        <dbReference type="ARBA" id="ARBA00022630"/>
    </source>
</evidence>
<evidence type="ECO:0000256" key="12">
    <source>
        <dbReference type="PIRNR" id="PIRNR000168"/>
    </source>
</evidence>
<dbReference type="InterPro" id="IPR037069">
    <property type="entry name" value="AcylCoA_DH/ox_N_sf"/>
</dbReference>
<evidence type="ECO:0000259" key="17">
    <source>
        <dbReference type="Pfam" id="PF22924"/>
    </source>
</evidence>
<dbReference type="HOGENOM" id="CLU_014629_3_1_1"/>
<dbReference type="Gene3D" id="1.10.540.10">
    <property type="entry name" value="Acyl-CoA dehydrogenase/oxidase, N-terminal domain"/>
    <property type="match status" value="1"/>
</dbReference>
<dbReference type="Pfam" id="PF01756">
    <property type="entry name" value="ACOX"/>
    <property type="match status" value="1"/>
</dbReference>
<dbReference type="PANTHER" id="PTHR10909:SF250">
    <property type="entry name" value="PEROXISOMAL ACYL-COENZYME A OXIDASE 1"/>
    <property type="match status" value="1"/>
</dbReference>
<dbReference type="InterPro" id="IPR012258">
    <property type="entry name" value="Acyl-CoA_oxidase"/>
</dbReference>
<keyword evidence="8" id="KW-0276">Fatty acid metabolism</keyword>
<dbReference type="InterPro" id="IPR036250">
    <property type="entry name" value="AcylCo_DH-like_C"/>
</dbReference>
<dbReference type="Gene3D" id="2.40.110.10">
    <property type="entry name" value="Butyryl-CoA Dehydrogenase, subunit A, domain 2"/>
    <property type="match status" value="1"/>
</dbReference>
<evidence type="ECO:0000256" key="2">
    <source>
        <dbReference type="ARBA" id="ARBA00001974"/>
    </source>
</evidence>
<evidence type="ECO:0000256" key="13">
    <source>
        <dbReference type="PIRSR" id="PIRSR000168-1"/>
    </source>
</evidence>
<dbReference type="STRING" id="1442368.A0A0D2DLN6"/>
<keyword evidence="11" id="KW-0576">Peroxisome</keyword>
<dbReference type="Proteomes" id="UP000053029">
    <property type="component" value="Unassembled WGS sequence"/>
</dbReference>
<feature type="domain" description="Acyl-coenzyme A oxidase N-terminal" evidence="16">
    <location>
        <begin position="29"/>
        <end position="143"/>
    </location>
</feature>